<feature type="compositionally biased region" description="Acidic residues" evidence="2">
    <location>
        <begin position="357"/>
        <end position="369"/>
    </location>
</feature>
<dbReference type="GO" id="GO:0005604">
    <property type="term" value="C:basement membrane"/>
    <property type="evidence" value="ECO:0007669"/>
    <property type="project" value="TreeGrafter"/>
</dbReference>
<feature type="region of interest" description="Disordered" evidence="2">
    <location>
        <begin position="288"/>
        <end position="375"/>
    </location>
</feature>
<gene>
    <name evidence="5" type="ORF">fugu_018899</name>
</gene>
<dbReference type="Pfam" id="PF13778">
    <property type="entry name" value="DUF4174"/>
    <property type="match status" value="1"/>
</dbReference>
<feature type="compositionally biased region" description="Polar residues" evidence="2">
    <location>
        <begin position="249"/>
        <end position="263"/>
    </location>
</feature>
<dbReference type="Proteomes" id="UP000516260">
    <property type="component" value="Chromosome 21"/>
</dbReference>
<dbReference type="GO" id="GO:0030198">
    <property type="term" value="P:extracellular matrix organization"/>
    <property type="evidence" value="ECO:0007669"/>
    <property type="project" value="TreeGrafter"/>
</dbReference>
<reference evidence="5 6" key="1">
    <citation type="submission" date="2019-04" db="EMBL/GenBank/DDBJ databases">
        <title>The sequence and de novo assembly of Takifugu bimaculatus genome using PacBio and Hi-C technologies.</title>
        <authorList>
            <person name="Xu P."/>
            <person name="Liu B."/>
            <person name="Zhou Z."/>
        </authorList>
    </citation>
    <scope>NUCLEOTIDE SEQUENCE [LARGE SCALE GENOMIC DNA]</scope>
    <source>
        <strain evidence="5">TB-2018</strain>
        <tissue evidence="5">Muscle</tissue>
    </source>
</reference>
<feature type="domain" description="DUF4174" evidence="4">
    <location>
        <begin position="64"/>
        <end position="190"/>
    </location>
</feature>
<feature type="region of interest" description="Disordered" evidence="2">
    <location>
        <begin position="16"/>
        <end position="57"/>
    </location>
</feature>
<protein>
    <recommendedName>
        <fullName evidence="4">DUF4174 domain-containing protein</fullName>
    </recommendedName>
</protein>
<evidence type="ECO:0000256" key="3">
    <source>
        <dbReference type="SAM" id="SignalP"/>
    </source>
</evidence>
<comment type="caution">
    <text evidence="5">The sequence shown here is derived from an EMBL/GenBank/DDBJ whole genome shotgun (WGS) entry which is preliminary data.</text>
</comment>
<keyword evidence="1 3" id="KW-0732">Signal</keyword>
<organism evidence="5 6">
    <name type="scientific">Takifugu bimaculatus</name>
    <dbReference type="NCBI Taxonomy" id="433685"/>
    <lineage>
        <taxon>Eukaryota</taxon>
        <taxon>Metazoa</taxon>
        <taxon>Chordata</taxon>
        <taxon>Craniata</taxon>
        <taxon>Vertebrata</taxon>
        <taxon>Euteleostomi</taxon>
        <taxon>Actinopterygii</taxon>
        <taxon>Neopterygii</taxon>
        <taxon>Teleostei</taxon>
        <taxon>Neoteleostei</taxon>
        <taxon>Acanthomorphata</taxon>
        <taxon>Eupercaria</taxon>
        <taxon>Tetraodontiformes</taxon>
        <taxon>Tetradontoidea</taxon>
        <taxon>Tetraodontidae</taxon>
        <taxon>Takifugu</taxon>
    </lineage>
</organism>
<name>A0A4Z2BJF2_9TELE</name>
<dbReference type="EMBL" id="SWLE01000014">
    <property type="protein sequence ID" value="TNM91887.1"/>
    <property type="molecule type" value="Genomic_DNA"/>
</dbReference>
<feature type="region of interest" description="Disordered" evidence="2">
    <location>
        <begin position="237"/>
        <end position="270"/>
    </location>
</feature>
<evidence type="ECO:0000259" key="4">
    <source>
        <dbReference type="Pfam" id="PF13778"/>
    </source>
</evidence>
<feature type="compositionally biased region" description="Basic and acidic residues" evidence="2">
    <location>
        <begin position="317"/>
        <end position="337"/>
    </location>
</feature>
<sequence length="375" mass="41333">MFRFALLLLAAACSSGFDPSRSQGAHKKDLLDPNTSFRWSPGGAQKKRGGAGEPSSSLAPELDFLAEFAGKRRLWVITAPSHNSPYLRMMEKQLEQLDQSETHSSSPSSRNAMMEGRIQKTTAAGEATVESLDPDMVTKLLHYLDLSGSERDFTMLVVKKNLRTSERFPYPVRVEAVLELIDQFPMRKLEKMTRKGKHQRFDPLNVCDGVGTVTTKLLFDLLDLAAGGAKKKVVLRRTMKRRVVPSPRRTGNTTSAGPQTQSAPDKKAALKRRIQDILNGRSRFVIRKVPAAGSSRSGGRTPSAGQGGAAPSPPSTTKEEKKDSLESTAEEDQRRPAGADTGDDGGTNPKKNQRSWEEEERGEGEEREEERERGQ</sequence>
<proteinExistence type="predicted"/>
<dbReference type="PANTHER" id="PTHR46792">
    <property type="entry name" value="COILED-COIL DOMAIN-CONTAINING PROTEIN 80"/>
    <property type="match status" value="1"/>
</dbReference>
<evidence type="ECO:0000256" key="2">
    <source>
        <dbReference type="SAM" id="MobiDB-lite"/>
    </source>
</evidence>
<feature type="signal peptide" evidence="3">
    <location>
        <begin position="1"/>
        <end position="16"/>
    </location>
</feature>
<evidence type="ECO:0000313" key="6">
    <source>
        <dbReference type="Proteomes" id="UP000516260"/>
    </source>
</evidence>
<keyword evidence="6" id="KW-1185">Reference proteome</keyword>
<dbReference type="AlphaFoldDB" id="A0A4Z2BJF2"/>
<dbReference type="InterPro" id="IPR025232">
    <property type="entry name" value="DUF4174"/>
</dbReference>
<evidence type="ECO:0000313" key="5">
    <source>
        <dbReference type="EMBL" id="TNM91887.1"/>
    </source>
</evidence>
<accession>A0A4Z2BJF2</accession>
<feature type="compositionally biased region" description="Polar residues" evidence="2">
    <location>
        <begin position="294"/>
        <end position="304"/>
    </location>
</feature>
<feature type="chain" id="PRO_5021209091" description="DUF4174 domain-containing protein" evidence="3">
    <location>
        <begin position="17"/>
        <end position="375"/>
    </location>
</feature>
<evidence type="ECO:0000256" key="1">
    <source>
        <dbReference type="ARBA" id="ARBA00022729"/>
    </source>
</evidence>
<dbReference type="PANTHER" id="PTHR46792:SF1">
    <property type="entry name" value="COILED-COIL DOMAIN-CONTAINING 80-LIKE 2"/>
    <property type="match status" value="1"/>
</dbReference>
<dbReference type="GO" id="GO:0010811">
    <property type="term" value="P:positive regulation of cell-substrate adhesion"/>
    <property type="evidence" value="ECO:0007669"/>
    <property type="project" value="TreeGrafter"/>
</dbReference>